<organism evidence="1 2">
    <name type="scientific">Steinernema carpocapsae</name>
    <name type="common">Entomopathogenic nematode</name>
    <dbReference type="NCBI Taxonomy" id="34508"/>
    <lineage>
        <taxon>Eukaryota</taxon>
        <taxon>Metazoa</taxon>
        <taxon>Ecdysozoa</taxon>
        <taxon>Nematoda</taxon>
        <taxon>Chromadorea</taxon>
        <taxon>Rhabditida</taxon>
        <taxon>Tylenchina</taxon>
        <taxon>Panagrolaimomorpha</taxon>
        <taxon>Strongyloidoidea</taxon>
        <taxon>Steinernematidae</taxon>
        <taxon>Steinernema</taxon>
    </lineage>
</organism>
<dbReference type="AlphaFoldDB" id="A0A4U8UPF0"/>
<dbReference type="Proteomes" id="UP000298663">
    <property type="component" value="Unassembled WGS sequence"/>
</dbReference>
<accession>A0A4U8UPF0</accession>
<name>A0A4U8UPF0_STECR</name>
<proteinExistence type="predicted"/>
<reference evidence="1 2" key="2">
    <citation type="journal article" date="2019" name="G3 (Bethesda)">
        <title>Hybrid Assembly of the Genome of the Entomopathogenic Nematode Steinernema carpocapsae Identifies the X-Chromosome.</title>
        <authorList>
            <person name="Serra L."/>
            <person name="Macchietto M."/>
            <person name="Macias-Munoz A."/>
            <person name="McGill C.J."/>
            <person name="Rodriguez I.M."/>
            <person name="Rodriguez B."/>
            <person name="Murad R."/>
            <person name="Mortazavi A."/>
        </authorList>
    </citation>
    <scope>NUCLEOTIDE SEQUENCE [LARGE SCALE GENOMIC DNA]</scope>
    <source>
        <strain evidence="1 2">ALL</strain>
    </source>
</reference>
<sequence>MVRGDFCFPIPNSLFVGLLEHHSKCDRRTLEYSPNREASWARQERGKRNFSWMLIGMWRYAFERDRRACDSLI</sequence>
<keyword evidence="2" id="KW-1185">Reference proteome</keyword>
<evidence type="ECO:0000313" key="2">
    <source>
        <dbReference type="Proteomes" id="UP000298663"/>
    </source>
</evidence>
<dbReference type="EMBL" id="AZBU02000001">
    <property type="protein sequence ID" value="TMS35040.1"/>
    <property type="molecule type" value="Genomic_DNA"/>
</dbReference>
<evidence type="ECO:0000313" key="1">
    <source>
        <dbReference type="EMBL" id="TMS35040.1"/>
    </source>
</evidence>
<comment type="caution">
    <text evidence="1">The sequence shown here is derived from an EMBL/GenBank/DDBJ whole genome shotgun (WGS) entry which is preliminary data.</text>
</comment>
<reference evidence="1 2" key="1">
    <citation type="journal article" date="2015" name="Genome Biol.">
        <title>Comparative genomics of Steinernema reveals deeply conserved gene regulatory networks.</title>
        <authorList>
            <person name="Dillman A.R."/>
            <person name="Macchietto M."/>
            <person name="Porter C.F."/>
            <person name="Rogers A."/>
            <person name="Williams B."/>
            <person name="Antoshechkin I."/>
            <person name="Lee M.M."/>
            <person name="Goodwin Z."/>
            <person name="Lu X."/>
            <person name="Lewis E.E."/>
            <person name="Goodrich-Blair H."/>
            <person name="Stock S.P."/>
            <person name="Adams B.J."/>
            <person name="Sternberg P.W."/>
            <person name="Mortazavi A."/>
        </authorList>
    </citation>
    <scope>NUCLEOTIDE SEQUENCE [LARGE SCALE GENOMIC DNA]</scope>
    <source>
        <strain evidence="1 2">ALL</strain>
    </source>
</reference>
<gene>
    <name evidence="1" type="ORF">L596_002520</name>
</gene>
<protein>
    <submittedName>
        <fullName evidence="1">Uncharacterized protein</fullName>
    </submittedName>
</protein>